<keyword evidence="1" id="KW-1133">Transmembrane helix</keyword>
<sequence length="56" mass="6145">MAYIFILFMACCNTYTLTYGFHQWKKEDNKLGGAATVIFAALATLLPAAVLLIKSS</sequence>
<evidence type="ECO:0000313" key="3">
    <source>
        <dbReference type="Proteomes" id="UP000036923"/>
    </source>
</evidence>
<evidence type="ECO:0000256" key="1">
    <source>
        <dbReference type="SAM" id="Phobius"/>
    </source>
</evidence>
<reference evidence="3" key="1">
    <citation type="submission" date="2015-07" db="EMBL/GenBank/DDBJ databases">
        <title>Near-Complete Genome Sequence of the Cellulolytic Bacterium Bacteroides (Pseudobacteroides) cellulosolvens ATCC 35603.</title>
        <authorList>
            <person name="Dassa B."/>
            <person name="Utturkar S.M."/>
            <person name="Klingeman D.M."/>
            <person name="Hurt R.A."/>
            <person name="Keller M."/>
            <person name="Xu J."/>
            <person name="Reddy Y.H.K."/>
            <person name="Borovok I."/>
            <person name="Grinberg I.R."/>
            <person name="Lamed R."/>
            <person name="Zhivin O."/>
            <person name="Bayer E.A."/>
            <person name="Brown S.D."/>
        </authorList>
    </citation>
    <scope>NUCLEOTIDE SEQUENCE [LARGE SCALE GENOMIC DNA]</scope>
    <source>
        <strain evidence="3">DSM 2933</strain>
    </source>
</reference>
<keyword evidence="1" id="KW-0472">Membrane</keyword>
<comment type="caution">
    <text evidence="2">The sequence shown here is derived from an EMBL/GenBank/DDBJ whole genome shotgun (WGS) entry which is preliminary data.</text>
</comment>
<proteinExistence type="predicted"/>
<protein>
    <submittedName>
        <fullName evidence="2">Uncharacterized protein</fullName>
    </submittedName>
</protein>
<dbReference type="RefSeq" id="WP_154673416.1">
    <property type="nucleotide sequence ID" value="NZ_JQKC01000002.1"/>
</dbReference>
<accession>A0A0L6JSL6</accession>
<keyword evidence="3" id="KW-1185">Reference proteome</keyword>
<dbReference type="STRING" id="398512.Bccel_4110"/>
<keyword evidence="1" id="KW-0812">Transmembrane</keyword>
<organism evidence="2 3">
    <name type="scientific">Pseudobacteroides cellulosolvens ATCC 35603 = DSM 2933</name>
    <dbReference type="NCBI Taxonomy" id="398512"/>
    <lineage>
        <taxon>Bacteria</taxon>
        <taxon>Bacillati</taxon>
        <taxon>Bacillota</taxon>
        <taxon>Clostridia</taxon>
        <taxon>Eubacteriales</taxon>
        <taxon>Oscillospiraceae</taxon>
        <taxon>Pseudobacteroides</taxon>
    </lineage>
</organism>
<dbReference type="AlphaFoldDB" id="A0A0L6JSL6"/>
<dbReference type="EMBL" id="LGTC01000001">
    <property type="protein sequence ID" value="KNY28836.1"/>
    <property type="molecule type" value="Genomic_DNA"/>
</dbReference>
<evidence type="ECO:0000313" key="2">
    <source>
        <dbReference type="EMBL" id="KNY28836.1"/>
    </source>
</evidence>
<name>A0A0L6JSL6_9FIRM</name>
<dbReference type="Proteomes" id="UP000036923">
    <property type="component" value="Unassembled WGS sequence"/>
</dbReference>
<dbReference type="OrthoDB" id="1740038at2"/>
<feature type="transmembrane region" description="Helical" evidence="1">
    <location>
        <begin position="32"/>
        <end position="53"/>
    </location>
</feature>
<gene>
    <name evidence="2" type="ORF">Bccel_4110</name>
</gene>